<reference evidence="1" key="1">
    <citation type="journal article" date="2013" name="Genetics">
        <title>The draft genome and transcriptome of Panagrellus redivivus are shaped by the harsh demands of a free-living lifestyle.</title>
        <authorList>
            <person name="Srinivasan J."/>
            <person name="Dillman A.R."/>
            <person name="Macchietto M.G."/>
            <person name="Heikkinen L."/>
            <person name="Lakso M."/>
            <person name="Fracchia K.M."/>
            <person name="Antoshechkin I."/>
            <person name="Mortazavi A."/>
            <person name="Wong G."/>
            <person name="Sternberg P.W."/>
        </authorList>
    </citation>
    <scope>NUCLEOTIDE SEQUENCE [LARGE SCALE GENOMIC DNA]</scope>
    <source>
        <strain evidence="1">MT8872</strain>
    </source>
</reference>
<evidence type="ECO:0000313" key="2">
    <source>
        <dbReference type="WBParaSite" id="Pan_g1883.t1"/>
    </source>
</evidence>
<organism evidence="1 2">
    <name type="scientific">Panagrellus redivivus</name>
    <name type="common">Microworm</name>
    <dbReference type="NCBI Taxonomy" id="6233"/>
    <lineage>
        <taxon>Eukaryota</taxon>
        <taxon>Metazoa</taxon>
        <taxon>Ecdysozoa</taxon>
        <taxon>Nematoda</taxon>
        <taxon>Chromadorea</taxon>
        <taxon>Rhabditida</taxon>
        <taxon>Tylenchina</taxon>
        <taxon>Panagrolaimomorpha</taxon>
        <taxon>Panagrolaimoidea</taxon>
        <taxon>Panagrolaimidae</taxon>
        <taxon>Panagrellus</taxon>
    </lineage>
</organism>
<keyword evidence="1" id="KW-1185">Reference proteome</keyword>
<evidence type="ECO:0000313" key="1">
    <source>
        <dbReference type="Proteomes" id="UP000492821"/>
    </source>
</evidence>
<protein>
    <submittedName>
        <fullName evidence="2">THO complex subunit 1</fullName>
    </submittedName>
</protein>
<sequence>MELPDVTTFQEFLSTVHYAWEYPQENLKMKCAKFWQENKDVVKEKPEYQLLPRTIQASLTILGCCVEQKLEDSLLKLKINEASPNNPGEISKENTATNEVDLKFELVTQV</sequence>
<dbReference type="AlphaFoldDB" id="A0A7E4VBI7"/>
<name>A0A7E4VBI7_PANRE</name>
<reference evidence="2" key="2">
    <citation type="submission" date="2020-10" db="UniProtKB">
        <authorList>
            <consortium name="WormBaseParasite"/>
        </authorList>
    </citation>
    <scope>IDENTIFICATION</scope>
</reference>
<proteinExistence type="predicted"/>
<accession>A0A7E4VBI7</accession>
<dbReference type="WBParaSite" id="Pan_g1883.t1">
    <property type="protein sequence ID" value="Pan_g1883.t1"/>
    <property type="gene ID" value="Pan_g1883"/>
</dbReference>
<dbReference type="Proteomes" id="UP000492821">
    <property type="component" value="Unassembled WGS sequence"/>
</dbReference>